<evidence type="ECO:0000313" key="3">
    <source>
        <dbReference type="EMBL" id="CEK10800.1"/>
    </source>
</evidence>
<evidence type="ECO:0008006" key="5">
    <source>
        <dbReference type="Google" id="ProtNLM"/>
    </source>
</evidence>
<keyword evidence="2" id="KW-0472">Membrane</keyword>
<evidence type="ECO:0000313" key="4">
    <source>
        <dbReference type="Proteomes" id="UP000032803"/>
    </source>
</evidence>
<dbReference type="AlphaFoldDB" id="A0A0A8UPJ6"/>
<dbReference type="RefSeq" id="WP_045106105.1">
    <property type="nucleotide sequence ID" value="NZ_LN681225.1"/>
</dbReference>
<feature type="compositionally biased region" description="Polar residues" evidence="1">
    <location>
        <begin position="1"/>
        <end position="12"/>
    </location>
</feature>
<dbReference type="OrthoDB" id="5640839at2"/>
<protein>
    <recommendedName>
        <fullName evidence="5">DUF883 domain-containing protein</fullName>
    </recommendedName>
</protein>
<dbReference type="KEGG" id="lha:LHA_1767"/>
<dbReference type="EMBL" id="LN681225">
    <property type="protein sequence ID" value="CEK10800.1"/>
    <property type="molecule type" value="Genomic_DNA"/>
</dbReference>
<feature type="region of interest" description="Disordered" evidence="1">
    <location>
        <begin position="1"/>
        <end position="27"/>
    </location>
</feature>
<reference evidence="4" key="1">
    <citation type="submission" date="2014-09" db="EMBL/GenBank/DDBJ databases">
        <authorList>
            <person name="Gomez-Valero L."/>
        </authorList>
    </citation>
    <scope>NUCLEOTIDE SEQUENCE [LARGE SCALE GENOMIC DNA]</scope>
    <source>
        <strain evidence="4">ATCC35250</strain>
    </source>
</reference>
<sequence>MDAKSSQTSGKNFKTPPKHSRESQLGEATTVLLKDSRKIVNDGKKVANELYEEGKNRVYDVQNNIKDYSNKVADRVQERPIISLLVAGGIGFVLSALLRR</sequence>
<keyword evidence="4" id="KW-1185">Reference proteome</keyword>
<dbReference type="HOGENOM" id="CLU_170260_0_0_6"/>
<accession>A0A0A8UPJ6</accession>
<gene>
    <name evidence="3" type="ORF">LHA_1767</name>
</gene>
<dbReference type="Proteomes" id="UP000032803">
    <property type="component" value="Chromosome I"/>
</dbReference>
<dbReference type="PATRIC" id="fig|449.7.peg.2361"/>
<name>A0A0A8UPJ6_LEGHA</name>
<proteinExistence type="predicted"/>
<keyword evidence="2" id="KW-0812">Transmembrane</keyword>
<evidence type="ECO:0000256" key="2">
    <source>
        <dbReference type="SAM" id="Phobius"/>
    </source>
</evidence>
<organism evidence="3 4">
    <name type="scientific">Legionella hackeliae</name>
    <dbReference type="NCBI Taxonomy" id="449"/>
    <lineage>
        <taxon>Bacteria</taxon>
        <taxon>Pseudomonadati</taxon>
        <taxon>Pseudomonadota</taxon>
        <taxon>Gammaproteobacteria</taxon>
        <taxon>Legionellales</taxon>
        <taxon>Legionellaceae</taxon>
        <taxon>Legionella</taxon>
    </lineage>
</organism>
<evidence type="ECO:0000256" key="1">
    <source>
        <dbReference type="SAM" id="MobiDB-lite"/>
    </source>
</evidence>
<keyword evidence="2" id="KW-1133">Transmembrane helix</keyword>
<feature type="transmembrane region" description="Helical" evidence="2">
    <location>
        <begin position="81"/>
        <end position="98"/>
    </location>
</feature>